<sequence length="191" mass="22573">MNRKKYDKGIYIEKSMILVFSLTINVVILVFVPLYLISNKYELFDKRNNYTTVHGDKDRTIIHSRGMRNNNPLNIRYSPRNRWLGEVKRKRDFEFEEFVSVEFGFRAAYKTLMTYRNKYKIKTIEGIILRFSPPNENKTEDIINKISKMSGIPRDKVIRESDYAIIIKNMAIIESGKSYPIEVIEKGMSIK</sequence>
<keyword evidence="1" id="KW-0472">Membrane</keyword>
<evidence type="ECO:0000313" key="3">
    <source>
        <dbReference type="Proteomes" id="UP001157138"/>
    </source>
</evidence>
<keyword evidence="3" id="KW-1185">Reference proteome</keyword>
<protein>
    <submittedName>
        <fullName evidence="2">Structural protein P5</fullName>
    </submittedName>
</protein>
<name>A0ABQ6F1N6_9VIBR</name>
<evidence type="ECO:0000256" key="1">
    <source>
        <dbReference type="SAM" id="Phobius"/>
    </source>
</evidence>
<feature type="transmembrane region" description="Helical" evidence="1">
    <location>
        <begin position="16"/>
        <end position="37"/>
    </location>
</feature>
<gene>
    <name evidence="2" type="ORF">GCM10007938_24760</name>
</gene>
<reference evidence="3" key="1">
    <citation type="journal article" date="2019" name="Int. J. Syst. Evol. Microbiol.">
        <title>The Global Catalogue of Microorganisms (GCM) 10K type strain sequencing project: providing services to taxonomists for standard genome sequencing and annotation.</title>
        <authorList>
            <consortium name="The Broad Institute Genomics Platform"/>
            <consortium name="The Broad Institute Genome Sequencing Center for Infectious Disease"/>
            <person name="Wu L."/>
            <person name="Ma J."/>
        </authorList>
    </citation>
    <scope>NUCLEOTIDE SEQUENCE [LARGE SCALE GENOMIC DNA]</scope>
    <source>
        <strain evidence="3">NBRC 108723</strain>
    </source>
</reference>
<evidence type="ECO:0000313" key="2">
    <source>
        <dbReference type="EMBL" id="GLT18695.1"/>
    </source>
</evidence>
<dbReference type="RefSeq" id="WP_284192575.1">
    <property type="nucleotide sequence ID" value="NZ_BSPW01000052.1"/>
</dbReference>
<dbReference type="Proteomes" id="UP001157138">
    <property type="component" value="Unassembled WGS sequence"/>
</dbReference>
<keyword evidence="1" id="KW-1133">Transmembrane helix</keyword>
<accession>A0ABQ6F1N6</accession>
<keyword evidence="1" id="KW-0812">Transmembrane</keyword>
<proteinExistence type="predicted"/>
<comment type="caution">
    <text evidence="2">The sequence shown here is derived from an EMBL/GenBank/DDBJ whole genome shotgun (WGS) entry which is preliminary data.</text>
</comment>
<organism evidence="2 3">
    <name type="scientific">Vibrio zhanjiangensis</name>
    <dbReference type="NCBI Taxonomy" id="1046128"/>
    <lineage>
        <taxon>Bacteria</taxon>
        <taxon>Pseudomonadati</taxon>
        <taxon>Pseudomonadota</taxon>
        <taxon>Gammaproteobacteria</taxon>
        <taxon>Vibrionales</taxon>
        <taxon>Vibrionaceae</taxon>
        <taxon>Vibrio</taxon>
    </lineage>
</organism>
<dbReference type="EMBL" id="BSPW01000052">
    <property type="protein sequence ID" value="GLT18695.1"/>
    <property type="molecule type" value="Genomic_DNA"/>
</dbReference>